<reference evidence="1 2" key="1">
    <citation type="submission" date="2024-07" db="EMBL/GenBank/DDBJ databases">
        <title>Genomic Encyclopedia of Type Strains, Phase V (KMG-V): Genome sequencing to study the core and pangenomes of soil and plant-associated prokaryotes.</title>
        <authorList>
            <person name="Whitman W."/>
        </authorList>
    </citation>
    <scope>NUCLEOTIDE SEQUENCE [LARGE SCALE GENOMIC DNA]</scope>
    <source>
        <strain evidence="1 2">USDA 415</strain>
    </source>
</reference>
<organism evidence="1 2">
    <name type="scientific">Bradyrhizobium elkanii</name>
    <dbReference type="NCBI Taxonomy" id="29448"/>
    <lineage>
        <taxon>Bacteria</taxon>
        <taxon>Pseudomonadati</taxon>
        <taxon>Pseudomonadota</taxon>
        <taxon>Alphaproteobacteria</taxon>
        <taxon>Hyphomicrobiales</taxon>
        <taxon>Nitrobacteraceae</taxon>
        <taxon>Bradyrhizobium</taxon>
    </lineage>
</organism>
<evidence type="ECO:0000313" key="1">
    <source>
        <dbReference type="EMBL" id="MEY9322478.1"/>
    </source>
</evidence>
<keyword evidence="2" id="KW-1185">Reference proteome</keyword>
<accession>A0ABV4FG65</accession>
<protein>
    <submittedName>
        <fullName evidence="1">Uncharacterized protein</fullName>
    </submittedName>
</protein>
<name>A0ABV4FG65_BRAEL</name>
<evidence type="ECO:0000313" key="2">
    <source>
        <dbReference type="Proteomes" id="UP001565471"/>
    </source>
</evidence>
<dbReference type="Proteomes" id="UP001565471">
    <property type="component" value="Unassembled WGS sequence"/>
</dbReference>
<proteinExistence type="predicted"/>
<comment type="caution">
    <text evidence="1">The sequence shown here is derived from an EMBL/GenBank/DDBJ whole genome shotgun (WGS) entry which is preliminary data.</text>
</comment>
<gene>
    <name evidence="1" type="ORF">ABIF29_009277</name>
</gene>
<dbReference type="EMBL" id="JBGBZA010000002">
    <property type="protein sequence ID" value="MEY9322478.1"/>
    <property type="molecule type" value="Genomic_DNA"/>
</dbReference>
<sequence length="105" mass="11750">MTRRAGSGARSCRATRLALLMRPEMKIRSHSESHIVELEDGSRWQIFPGDLDLTLDWKPETELTVVEAEDEVATHELLGGGRKVRVRPVGESWPAKNTKDALKDG</sequence>